<proteinExistence type="predicted"/>
<accession>A0ABW3ER83</accession>
<dbReference type="Gene3D" id="2.60.40.1890">
    <property type="entry name" value="PCu(A)C copper chaperone"/>
    <property type="match status" value="1"/>
</dbReference>
<keyword evidence="1" id="KW-0732">Signal</keyword>
<keyword evidence="3" id="KW-1185">Reference proteome</keyword>
<dbReference type="InterPro" id="IPR058248">
    <property type="entry name" value="Lxx211020-like"/>
</dbReference>
<dbReference type="Proteomes" id="UP001596972">
    <property type="component" value="Unassembled WGS sequence"/>
</dbReference>
<organism evidence="2 3">
    <name type="scientific">Actinomadura sediminis</name>
    <dbReference type="NCBI Taxonomy" id="1038904"/>
    <lineage>
        <taxon>Bacteria</taxon>
        <taxon>Bacillati</taxon>
        <taxon>Actinomycetota</taxon>
        <taxon>Actinomycetes</taxon>
        <taxon>Streptosporangiales</taxon>
        <taxon>Thermomonosporaceae</taxon>
        <taxon>Actinomadura</taxon>
    </lineage>
</organism>
<dbReference type="InterPro" id="IPR007410">
    <property type="entry name" value="LpqE-like"/>
</dbReference>
<comment type="caution">
    <text evidence="2">The sequence shown here is derived from an EMBL/GenBank/DDBJ whole genome shotgun (WGS) entry which is preliminary data.</text>
</comment>
<evidence type="ECO:0000256" key="1">
    <source>
        <dbReference type="SAM" id="SignalP"/>
    </source>
</evidence>
<feature type="chain" id="PRO_5046675618" evidence="1">
    <location>
        <begin position="18"/>
        <end position="166"/>
    </location>
</feature>
<name>A0ABW3ER83_9ACTN</name>
<evidence type="ECO:0000313" key="3">
    <source>
        <dbReference type="Proteomes" id="UP001596972"/>
    </source>
</evidence>
<dbReference type="PANTHER" id="PTHR36302:SF1">
    <property type="entry name" value="COPPER CHAPERONE PCU(A)C"/>
    <property type="match status" value="1"/>
</dbReference>
<dbReference type="Pfam" id="PF04314">
    <property type="entry name" value="PCuAC"/>
    <property type="match status" value="1"/>
</dbReference>
<protein>
    <submittedName>
        <fullName evidence="2">Copper chaperone PCu(A)C</fullName>
    </submittedName>
</protein>
<gene>
    <name evidence="2" type="ORF">ACFQ11_17255</name>
</gene>
<dbReference type="SUPFAM" id="SSF110087">
    <property type="entry name" value="DR1885-like metal-binding protein"/>
    <property type="match status" value="1"/>
</dbReference>
<dbReference type="PANTHER" id="PTHR36302">
    <property type="entry name" value="BLR7088 PROTEIN"/>
    <property type="match status" value="1"/>
</dbReference>
<dbReference type="EMBL" id="JBHTJA010000031">
    <property type="protein sequence ID" value="MFD0902150.1"/>
    <property type="molecule type" value="Genomic_DNA"/>
</dbReference>
<reference evidence="3" key="1">
    <citation type="journal article" date="2019" name="Int. J. Syst. Evol. Microbiol.">
        <title>The Global Catalogue of Microorganisms (GCM) 10K type strain sequencing project: providing services to taxonomists for standard genome sequencing and annotation.</title>
        <authorList>
            <consortium name="The Broad Institute Genomics Platform"/>
            <consortium name="The Broad Institute Genome Sequencing Center for Infectious Disease"/>
            <person name="Wu L."/>
            <person name="Ma J."/>
        </authorList>
    </citation>
    <scope>NUCLEOTIDE SEQUENCE [LARGE SCALE GENOMIC DNA]</scope>
    <source>
        <strain evidence="3">JCM 31202</strain>
    </source>
</reference>
<dbReference type="InterPro" id="IPR036182">
    <property type="entry name" value="PCuAC_sf"/>
</dbReference>
<feature type="signal peptide" evidence="1">
    <location>
        <begin position="1"/>
        <end position="17"/>
    </location>
</feature>
<sequence length="166" mass="16729">MSVSVLAVLALPLSACGGEDESASPAAATTASQAPKAALTITDPWVKTVDEGMTAAFGTITNPSGADMTIVSAATPASSEVELHEVVGAGAETKMRAKQGGLVVPAGGELELKPGGYHIMLMGVTEPIEPGQKVAFTLTLADKSTVEFSALAKEFNGGNESYAPGH</sequence>
<dbReference type="RefSeq" id="WP_378299651.1">
    <property type="nucleotide sequence ID" value="NZ_JBHTJA010000031.1"/>
</dbReference>
<evidence type="ECO:0000313" key="2">
    <source>
        <dbReference type="EMBL" id="MFD0902150.1"/>
    </source>
</evidence>